<dbReference type="OMA" id="QGCVWSY"/>
<evidence type="ECO:0000313" key="5">
    <source>
        <dbReference type="Proteomes" id="UP000007494"/>
    </source>
</evidence>
<feature type="compositionally biased region" description="Basic and acidic residues" evidence="1">
    <location>
        <begin position="323"/>
        <end position="343"/>
    </location>
</feature>
<reference evidence="4" key="4">
    <citation type="journal article" date="2015" name="PLoS ONE">
        <title>Comprehensive Evaluation of Toxoplasma gondii VEG and Neospora caninum LIV Genomes with Tachyzoite Stage Transcriptome and Proteome Defines Novel Transcript Features.</title>
        <authorList>
            <person name="Ramaprasad A."/>
            <person name="Mourier T."/>
            <person name="Naeem R."/>
            <person name="Malas T.B."/>
            <person name="Moussa E."/>
            <person name="Panigrahi A."/>
            <person name="Vermont S.J."/>
            <person name="Otto T.D."/>
            <person name="Wastling J."/>
            <person name="Pain A."/>
        </authorList>
    </citation>
    <scope>NUCLEOTIDE SEQUENCE</scope>
    <source>
        <strain evidence="4">Liverpool</strain>
    </source>
</reference>
<proteinExistence type="predicted"/>
<name>F0VEL4_NEOCL</name>
<dbReference type="VEuPathDB" id="ToxoDB:NCLIV_019470"/>
<organism evidence="3 5">
    <name type="scientific">Neospora caninum (strain Liverpool)</name>
    <dbReference type="NCBI Taxonomy" id="572307"/>
    <lineage>
        <taxon>Eukaryota</taxon>
        <taxon>Sar</taxon>
        <taxon>Alveolata</taxon>
        <taxon>Apicomplexa</taxon>
        <taxon>Conoidasida</taxon>
        <taxon>Coccidia</taxon>
        <taxon>Eucoccidiorida</taxon>
        <taxon>Eimeriorina</taxon>
        <taxon>Sarcocystidae</taxon>
        <taxon>Neospora</taxon>
    </lineage>
</organism>
<feature type="compositionally biased region" description="Polar residues" evidence="1">
    <location>
        <begin position="272"/>
        <end position="284"/>
    </location>
</feature>
<evidence type="ECO:0008006" key="6">
    <source>
        <dbReference type="Google" id="ProtNLM"/>
    </source>
</evidence>
<reference evidence="3" key="1">
    <citation type="submission" date="2011-02" db="EMBL/GenBank/DDBJ databases">
        <authorList>
            <person name="Aslett M."/>
        </authorList>
    </citation>
    <scope>NUCLEOTIDE SEQUENCE</scope>
    <source>
        <strain evidence="3">Liverpool</strain>
    </source>
</reference>
<feature type="region of interest" description="Disordered" evidence="1">
    <location>
        <begin position="257"/>
        <end position="365"/>
    </location>
</feature>
<dbReference type="EMBL" id="FR823388">
    <property type="protein sequence ID" value="CBZ52158.1"/>
    <property type="molecule type" value="Genomic_DNA"/>
</dbReference>
<feature type="compositionally biased region" description="Polar residues" evidence="1">
    <location>
        <begin position="294"/>
        <end position="305"/>
    </location>
</feature>
<feature type="region of interest" description="Disordered" evidence="1">
    <location>
        <begin position="79"/>
        <end position="100"/>
    </location>
</feature>
<feature type="signal peptide" evidence="2">
    <location>
        <begin position="1"/>
        <end position="33"/>
    </location>
</feature>
<gene>
    <name evidence="4" type="ORF">BN1204_019470</name>
    <name evidence="3" type="ORF">NCLIV_019470</name>
</gene>
<keyword evidence="2" id="KW-0732">Signal</keyword>
<dbReference type="InParanoid" id="F0VEL4"/>
<reference evidence="5" key="3">
    <citation type="journal article" date="2012" name="PLoS Pathog.">
        <title>Comparative genomics of the apicomplexan parasites Toxoplasma gondii and Neospora caninum: Coccidia differing in host range and transmission strategy.</title>
        <authorList>
            <person name="Reid A.J."/>
            <person name="Vermont S.J."/>
            <person name="Cotton J.A."/>
            <person name="Harris D."/>
            <person name="Hill-Cawthorne G.A."/>
            <person name="Konen-Waisman S."/>
            <person name="Latham S.M."/>
            <person name="Mourier T."/>
            <person name="Norton R."/>
            <person name="Quail M.A."/>
            <person name="Sanders M."/>
            <person name="Shanmugam D."/>
            <person name="Sohal A."/>
            <person name="Wasmuth J.D."/>
            <person name="Brunk B."/>
            <person name="Grigg M.E."/>
            <person name="Howard J.C."/>
            <person name="Parkinson J."/>
            <person name="Roos D.S."/>
            <person name="Trees A.J."/>
            <person name="Berriman M."/>
            <person name="Pain A."/>
            <person name="Wastling J.M."/>
        </authorList>
    </citation>
    <scope>NUCLEOTIDE SEQUENCE [LARGE SCALE GENOMIC DNA]</scope>
    <source>
        <strain evidence="5">Liverpool</strain>
    </source>
</reference>
<dbReference type="AlphaFoldDB" id="F0VEL4"/>
<reference evidence="3" key="2">
    <citation type="submission" date="2011-03" db="EMBL/GenBank/DDBJ databases">
        <title>Comparative genomics and transcriptomics of Neospora caninum and Toxoplasma gondii.</title>
        <authorList>
            <person name="Reid A.J."/>
            <person name="Sohal A."/>
            <person name="Harris D."/>
            <person name="Quail M."/>
            <person name="Sanders M."/>
            <person name="Berriman M."/>
            <person name="Wastling J.M."/>
            <person name="Pain A."/>
        </authorList>
    </citation>
    <scope>NUCLEOTIDE SEQUENCE</scope>
    <source>
        <strain evidence="3">Liverpool</strain>
    </source>
</reference>
<dbReference type="Proteomes" id="UP000007494">
    <property type="component" value="Chromosome VIIa"/>
</dbReference>
<keyword evidence="5" id="KW-1185">Reference proteome</keyword>
<evidence type="ECO:0000256" key="1">
    <source>
        <dbReference type="SAM" id="MobiDB-lite"/>
    </source>
</evidence>
<sequence length="527" mass="57898">MSRHPALGSPASRHFFLCVFLFFALSHVTPISSSPFPPFSSPLAAASCQARPLAVCAAHLLNSASRPCTPVQRWSIRESGRSSSSSARSSSSSALSDTPPSLGARLVSFSRKQLHGGSLPCARAVSVRWFPQAKLLPLCTLLHLHCLTTLLSFTALGLNALLSSQHLLLLPSLPFFWRRLLDKNNQLHAFIRGVITPDLPAVQATLTGPFFEELQFRFLLQKCLLSPLLSLVSFWLSVEGKRPLTFFRERPSPFLSADNGGEAKSRGRHAQATRQSYHCSPQRQETSRNRKHSTGTGAEHNNQSVDRARVSQRLGNALRRSRFSSEGERGAHKQKEVKTDTERLCASTKQEQFQGAQEPSPPSPCRVEERLRIAISSLLFAIAHYVPPSSSELDHLESRPPTSHIATPSHFQEPSGPRISSTSPLGSPSLSARTPHRSGLLSAPVDTRSVHGPFPSHRWRIADCIAANRILTAAVQGCVWGFAMERGGLASAVLLHVLHNLQQFALLSAFRWCVFRKQREAKKGSTP</sequence>
<dbReference type="OrthoDB" id="10431390at2759"/>
<accession>F0VEL4</accession>
<feature type="region of interest" description="Disordered" evidence="1">
    <location>
        <begin position="390"/>
        <end position="447"/>
    </location>
</feature>
<protein>
    <recommendedName>
        <fullName evidence="6">CAAX protease self-immunity protein</fullName>
    </recommendedName>
</protein>
<feature type="compositionally biased region" description="Polar residues" evidence="1">
    <location>
        <begin position="347"/>
        <end position="357"/>
    </location>
</feature>
<evidence type="ECO:0000256" key="2">
    <source>
        <dbReference type="SAM" id="SignalP"/>
    </source>
</evidence>
<dbReference type="GeneID" id="13443923"/>
<evidence type="ECO:0000313" key="3">
    <source>
        <dbReference type="EMBL" id="CBZ52158.1"/>
    </source>
</evidence>
<dbReference type="EMBL" id="LN714481">
    <property type="protein sequence ID" value="CEL66122.1"/>
    <property type="molecule type" value="Genomic_DNA"/>
</dbReference>
<feature type="compositionally biased region" description="Low complexity" evidence="1">
    <location>
        <begin position="420"/>
        <end position="431"/>
    </location>
</feature>
<dbReference type="RefSeq" id="XP_003882190.1">
    <property type="nucleotide sequence ID" value="XM_003882141.1"/>
</dbReference>
<feature type="compositionally biased region" description="Polar residues" evidence="1">
    <location>
        <begin position="400"/>
        <end position="412"/>
    </location>
</feature>
<evidence type="ECO:0000313" key="4">
    <source>
        <dbReference type="EMBL" id="CEL66122.1"/>
    </source>
</evidence>
<dbReference type="eggNOG" id="ENOG502R08J">
    <property type="taxonomic scope" value="Eukaryota"/>
</dbReference>
<feature type="chain" id="PRO_5007655078" description="CAAX protease self-immunity protein" evidence="2">
    <location>
        <begin position="34"/>
        <end position="527"/>
    </location>
</feature>
<feature type="compositionally biased region" description="Low complexity" evidence="1">
    <location>
        <begin position="81"/>
        <end position="96"/>
    </location>
</feature>